<dbReference type="AlphaFoldDB" id="A0A9X3WJM2"/>
<evidence type="ECO:0000313" key="2">
    <source>
        <dbReference type="Proteomes" id="UP001145072"/>
    </source>
</evidence>
<sequence length="141" mass="15787">MTKTRITTFVIASLFLIILTITTLSESFPPNLGSIGNPTAKEILDGNPDADILKLDGLIFSHSDHQEWGNGKEYTRGELIGEINNQTTNAWWFRNLYATKLPKGTKVHMPSEEGYEKGNAPFALVVEYEGQLLIYRSLREG</sequence>
<comment type="caution">
    <text evidence="1">The sequence shown here is derived from an EMBL/GenBank/DDBJ whole genome shotgun (WGS) entry which is preliminary data.</text>
</comment>
<proteinExistence type="predicted"/>
<reference evidence="1" key="1">
    <citation type="submission" date="2022-06" db="EMBL/GenBank/DDBJ databases">
        <title>Aquibacillus sp. a new bacterium isolated from soil saline samples.</title>
        <authorList>
            <person name="Galisteo C."/>
            <person name="De La Haba R."/>
            <person name="Sanchez-Porro C."/>
            <person name="Ventosa A."/>
        </authorList>
    </citation>
    <scope>NUCLEOTIDE SEQUENCE</scope>
    <source>
        <strain evidence="1">JCM 12387</strain>
    </source>
</reference>
<organism evidence="1 2">
    <name type="scientific">Aquibacillus koreensis</name>
    <dbReference type="NCBI Taxonomy" id="279446"/>
    <lineage>
        <taxon>Bacteria</taxon>
        <taxon>Bacillati</taxon>
        <taxon>Bacillota</taxon>
        <taxon>Bacilli</taxon>
        <taxon>Bacillales</taxon>
        <taxon>Bacillaceae</taxon>
        <taxon>Aquibacillus</taxon>
    </lineage>
</organism>
<dbReference type="EMBL" id="JAMQJZ010000008">
    <property type="protein sequence ID" value="MDC3420977.1"/>
    <property type="molecule type" value="Genomic_DNA"/>
</dbReference>
<protein>
    <submittedName>
        <fullName evidence="1">Uncharacterized protein</fullName>
    </submittedName>
</protein>
<name>A0A9X3WJM2_9BACI</name>
<accession>A0A9X3WJM2</accession>
<dbReference type="Proteomes" id="UP001145072">
    <property type="component" value="Unassembled WGS sequence"/>
</dbReference>
<gene>
    <name evidence="1" type="ORF">NC661_11410</name>
</gene>
<keyword evidence="2" id="KW-1185">Reference proteome</keyword>
<dbReference type="RefSeq" id="WP_259871551.1">
    <property type="nucleotide sequence ID" value="NZ_JAMQJZ010000008.1"/>
</dbReference>
<evidence type="ECO:0000313" key="1">
    <source>
        <dbReference type="EMBL" id="MDC3420977.1"/>
    </source>
</evidence>